<protein>
    <submittedName>
        <fullName evidence="2">Uncharacterized protein</fullName>
    </submittedName>
</protein>
<gene>
    <name evidence="2" type="ORF">Bccel_5769</name>
</gene>
<dbReference type="EMBL" id="LGTC01000001">
    <property type="protein sequence ID" value="KNY30489.1"/>
    <property type="molecule type" value="Genomic_DNA"/>
</dbReference>
<proteinExistence type="predicted"/>
<keyword evidence="1" id="KW-1133">Transmembrane helix</keyword>
<evidence type="ECO:0000313" key="2">
    <source>
        <dbReference type="EMBL" id="KNY30489.1"/>
    </source>
</evidence>
<keyword evidence="1" id="KW-0812">Transmembrane</keyword>
<dbReference type="STRING" id="398512.Bccel_5769"/>
<keyword evidence="3" id="KW-1185">Reference proteome</keyword>
<evidence type="ECO:0000313" key="3">
    <source>
        <dbReference type="Proteomes" id="UP000036923"/>
    </source>
</evidence>
<name>A0A0L6JXL5_9FIRM</name>
<reference evidence="3" key="1">
    <citation type="submission" date="2015-07" db="EMBL/GenBank/DDBJ databases">
        <title>Near-Complete Genome Sequence of the Cellulolytic Bacterium Bacteroides (Pseudobacteroides) cellulosolvens ATCC 35603.</title>
        <authorList>
            <person name="Dassa B."/>
            <person name="Utturkar S.M."/>
            <person name="Klingeman D.M."/>
            <person name="Hurt R.A."/>
            <person name="Keller M."/>
            <person name="Xu J."/>
            <person name="Reddy Y.H.K."/>
            <person name="Borovok I."/>
            <person name="Grinberg I.R."/>
            <person name="Lamed R."/>
            <person name="Zhivin O."/>
            <person name="Bayer E.A."/>
            <person name="Brown S.D."/>
        </authorList>
    </citation>
    <scope>NUCLEOTIDE SEQUENCE [LARGE SCALE GENOMIC DNA]</scope>
    <source>
        <strain evidence="3">DSM 2933</strain>
    </source>
</reference>
<sequence length="231" mass="26347">MAFRHGLISFLIIIVTSLILIIVGIVLLVKFRNGFNAVRGLSILLILIGIIMILFSKKVCIRNVRLKGNIDVKPLSEMHISQNVQSIKGIMEDIESFKELKVNTTNGVNNAGITEMLTGTDDKGSHLEVKILVFDSVESAFKSYNSRYKSYGKDYGIMEKGGTESDRYFITYINQLRASPESLYELMDSYMTYLYFQKNNIVISLWEMRGQSESKIEKYIQLMANRLSKLE</sequence>
<organism evidence="2 3">
    <name type="scientific">Pseudobacteroides cellulosolvens ATCC 35603 = DSM 2933</name>
    <dbReference type="NCBI Taxonomy" id="398512"/>
    <lineage>
        <taxon>Bacteria</taxon>
        <taxon>Bacillati</taxon>
        <taxon>Bacillota</taxon>
        <taxon>Clostridia</taxon>
        <taxon>Eubacteriales</taxon>
        <taxon>Oscillospiraceae</taxon>
        <taxon>Pseudobacteroides</taxon>
    </lineage>
</organism>
<feature type="transmembrane region" description="Helical" evidence="1">
    <location>
        <begin position="37"/>
        <end position="55"/>
    </location>
</feature>
<dbReference type="RefSeq" id="WP_050753972.1">
    <property type="nucleotide sequence ID" value="NZ_LGTC01000001.1"/>
</dbReference>
<feature type="transmembrane region" description="Helical" evidence="1">
    <location>
        <begin position="7"/>
        <end position="31"/>
    </location>
</feature>
<accession>A0A0L6JXL5</accession>
<keyword evidence="1" id="KW-0472">Membrane</keyword>
<dbReference type="AlphaFoldDB" id="A0A0L6JXL5"/>
<evidence type="ECO:0000256" key="1">
    <source>
        <dbReference type="SAM" id="Phobius"/>
    </source>
</evidence>
<comment type="caution">
    <text evidence="2">The sequence shown here is derived from an EMBL/GenBank/DDBJ whole genome shotgun (WGS) entry which is preliminary data.</text>
</comment>
<dbReference type="Proteomes" id="UP000036923">
    <property type="component" value="Unassembled WGS sequence"/>
</dbReference>